<comment type="cofactor">
    <cofactor evidence="12">
        <name>[2Fe-2S] cluster</name>
        <dbReference type="ChEBI" id="CHEBI:190135"/>
    </cofactor>
    <text evidence="12">Binds 1 [2Fe-2S] cluster per subunit.</text>
</comment>
<evidence type="ECO:0000259" key="13">
    <source>
        <dbReference type="PROSITE" id="PS51384"/>
    </source>
</evidence>
<comment type="caution">
    <text evidence="14">The sequence shown here is derived from an EMBL/GenBank/DDBJ whole genome shotgun (WGS) entry which is preliminary data.</text>
</comment>
<evidence type="ECO:0000256" key="7">
    <source>
        <dbReference type="ARBA" id="ARBA00022982"/>
    </source>
</evidence>
<evidence type="ECO:0000256" key="5">
    <source>
        <dbReference type="ARBA" id="ARBA00022723"/>
    </source>
</evidence>
<keyword evidence="8 12" id="KW-0408">Iron</keyword>
<keyword evidence="7" id="KW-0249">Electron transport</keyword>
<dbReference type="SUPFAM" id="SSF63380">
    <property type="entry name" value="Riboflavin synthase domain-like"/>
    <property type="match status" value="1"/>
</dbReference>
<dbReference type="PANTHER" id="PTHR43513">
    <property type="entry name" value="DIHYDROOROTATE DEHYDROGENASE B (NAD(+)), ELECTRON TRANSFER SUBUNIT"/>
    <property type="match status" value="1"/>
</dbReference>
<dbReference type="InterPro" id="IPR019480">
    <property type="entry name" value="Dihydroorotate_DH_Fe-S-bd"/>
</dbReference>
<dbReference type="PANTHER" id="PTHR43513:SF3">
    <property type="entry name" value="DIHYDROOROTATE DEHYDROGENASE B (NAD(+)), ELECTRON TRANSFER SUBUNIT-RELATED"/>
    <property type="match status" value="1"/>
</dbReference>
<dbReference type="RefSeq" id="WP_154571686.1">
    <property type="nucleotide sequence ID" value="NZ_VUNB01000001.1"/>
</dbReference>
<dbReference type="Gene3D" id="2.10.240.10">
    <property type="entry name" value="Dihydroorotate dehydrogenase, electron transfer subunit"/>
    <property type="match status" value="1"/>
</dbReference>
<name>A0A6A8M5V6_9FIRM</name>
<evidence type="ECO:0000256" key="3">
    <source>
        <dbReference type="ARBA" id="ARBA00022630"/>
    </source>
</evidence>
<feature type="domain" description="FAD-binding FR-type" evidence="13">
    <location>
        <begin position="1"/>
        <end position="96"/>
    </location>
</feature>
<comment type="cofactor">
    <cofactor evidence="10">
        <name>[2Fe-2S] cluster</name>
        <dbReference type="ChEBI" id="CHEBI:190135"/>
    </cofactor>
</comment>
<feature type="binding site" evidence="12">
    <location>
        <position position="215"/>
    </location>
    <ligand>
        <name>[2Fe-2S] cluster</name>
        <dbReference type="ChEBI" id="CHEBI:190135"/>
    </ligand>
</feature>
<dbReference type="GO" id="GO:0006221">
    <property type="term" value="P:pyrimidine nucleotide biosynthetic process"/>
    <property type="evidence" value="ECO:0007669"/>
    <property type="project" value="InterPro"/>
</dbReference>
<dbReference type="InterPro" id="IPR050353">
    <property type="entry name" value="PyrK_electron_transfer"/>
</dbReference>
<comment type="cofactor">
    <cofactor evidence="11">
        <name>FAD</name>
        <dbReference type="ChEBI" id="CHEBI:57692"/>
    </cofactor>
    <text evidence="11">Binds 1 FAD per subunit.</text>
</comment>
<dbReference type="GO" id="GO:0050660">
    <property type="term" value="F:flavin adenine dinucleotide binding"/>
    <property type="evidence" value="ECO:0007669"/>
    <property type="project" value="InterPro"/>
</dbReference>
<evidence type="ECO:0000313" key="14">
    <source>
        <dbReference type="EMBL" id="MST68213.1"/>
    </source>
</evidence>
<keyword evidence="3 11" id="KW-0285">Flavoprotein</keyword>
<organism evidence="14">
    <name type="scientific">Baileyella intestinalis</name>
    <dbReference type="NCBI Taxonomy" id="2606709"/>
    <lineage>
        <taxon>Bacteria</taxon>
        <taxon>Bacillati</taxon>
        <taxon>Bacillota</taxon>
        <taxon>Clostridia</taxon>
        <taxon>Peptostreptococcales</taxon>
        <taxon>Anaerovoracaceae</taxon>
        <taxon>Baileyella</taxon>
    </lineage>
</organism>
<dbReference type="InterPro" id="IPR039261">
    <property type="entry name" value="FNR_nucleotide-bd"/>
</dbReference>
<evidence type="ECO:0000256" key="11">
    <source>
        <dbReference type="PIRSR" id="PIRSR006816-1"/>
    </source>
</evidence>
<keyword evidence="2" id="KW-0813">Transport</keyword>
<keyword evidence="9 12" id="KW-0411">Iron-sulfur</keyword>
<dbReference type="CDD" id="cd06218">
    <property type="entry name" value="DHOD_e_trans"/>
    <property type="match status" value="1"/>
</dbReference>
<evidence type="ECO:0000256" key="10">
    <source>
        <dbReference type="ARBA" id="ARBA00034078"/>
    </source>
</evidence>
<evidence type="ECO:0000256" key="9">
    <source>
        <dbReference type="ARBA" id="ARBA00023014"/>
    </source>
</evidence>
<dbReference type="Gene3D" id="2.40.30.10">
    <property type="entry name" value="Translation factors"/>
    <property type="match status" value="1"/>
</dbReference>
<feature type="binding site" evidence="11">
    <location>
        <begin position="48"/>
        <end position="51"/>
    </location>
    <ligand>
        <name>FAD</name>
        <dbReference type="ChEBI" id="CHEBI:57692"/>
    </ligand>
</feature>
<comment type="similarity">
    <text evidence="1">Belongs to the PyrK family.</text>
</comment>
<keyword evidence="5 12" id="KW-0479">Metal-binding</keyword>
<dbReference type="Pfam" id="PF00175">
    <property type="entry name" value="NAD_binding_1"/>
    <property type="match status" value="1"/>
</dbReference>
<dbReference type="GO" id="GO:0046872">
    <property type="term" value="F:metal ion binding"/>
    <property type="evidence" value="ECO:0007669"/>
    <property type="project" value="UniProtKB-KW"/>
</dbReference>
<sequence>MQKTISTIYSNKEIAPGIFCMMLETEGSKFSNPGQFAMVQVPGKFLRRPISVCRYDGDRYTLVYRVAGEGTRIMSTLEAGQKVDALTGLGNGYDVKRIPDGAYIIGGGIGIPPMLGLVRALIMNGKKCKVILGYNSEKEIFLLDQFRDLAEDVTVMTADGSAGKKGFVTDAFDHADFACACGPLPMLKALAPKTDQGLFSLEARMGCGFGACMGCSINTEEGSMRVCKEGPVFSKNILKWDNLISD</sequence>
<evidence type="ECO:0000256" key="8">
    <source>
        <dbReference type="ARBA" id="ARBA00023004"/>
    </source>
</evidence>
<reference evidence="14" key="1">
    <citation type="submission" date="2019-09" db="EMBL/GenBank/DDBJ databases">
        <title>In-depth cultivation of the pig gut microbiome towards novel bacterial diversity and tailored functional studies.</title>
        <authorList>
            <person name="Wylensek D."/>
            <person name="Hitch T.C.A."/>
            <person name="Clavel T."/>
        </authorList>
    </citation>
    <scope>NUCLEOTIDE SEQUENCE</scope>
    <source>
        <strain evidence="14">RF-744-FAT-WT-3</strain>
    </source>
</reference>
<accession>A0A6A8M5V6</accession>
<proteinExistence type="inferred from homology"/>
<feature type="binding site" evidence="12">
    <location>
        <position position="207"/>
    </location>
    <ligand>
        <name>[2Fe-2S] cluster</name>
        <dbReference type="ChEBI" id="CHEBI:190135"/>
    </ligand>
</feature>
<keyword evidence="4 12" id="KW-0001">2Fe-2S</keyword>
<dbReference type="InterPro" id="IPR001433">
    <property type="entry name" value="OxRdtase_FAD/NAD-bd"/>
</dbReference>
<feature type="binding site" evidence="12">
    <location>
        <position position="212"/>
    </location>
    <ligand>
        <name>[2Fe-2S] cluster</name>
        <dbReference type="ChEBI" id="CHEBI:190135"/>
    </ligand>
</feature>
<dbReference type="SUPFAM" id="SSF52343">
    <property type="entry name" value="Ferredoxin reductase-like, C-terminal NADP-linked domain"/>
    <property type="match status" value="1"/>
</dbReference>
<keyword evidence="6 11" id="KW-0274">FAD</keyword>
<dbReference type="InterPro" id="IPR017927">
    <property type="entry name" value="FAD-bd_FR_type"/>
</dbReference>
<gene>
    <name evidence="14" type="ORF">FYJ66_01140</name>
</gene>
<dbReference type="AlphaFoldDB" id="A0A6A8M5V6"/>
<evidence type="ECO:0000256" key="6">
    <source>
        <dbReference type="ARBA" id="ARBA00022827"/>
    </source>
</evidence>
<dbReference type="InterPro" id="IPR037117">
    <property type="entry name" value="Dihydroorotate_DH_ele_sf"/>
</dbReference>
<protein>
    <submittedName>
        <fullName evidence="14">Dihydroorotate dehydrogenase electron transfer subunit</fullName>
    </submittedName>
</protein>
<dbReference type="PROSITE" id="PS51384">
    <property type="entry name" value="FAD_FR"/>
    <property type="match status" value="1"/>
</dbReference>
<evidence type="ECO:0000256" key="12">
    <source>
        <dbReference type="PIRSR" id="PIRSR006816-2"/>
    </source>
</evidence>
<evidence type="ECO:0000256" key="1">
    <source>
        <dbReference type="ARBA" id="ARBA00006422"/>
    </source>
</evidence>
<dbReference type="GO" id="GO:0016491">
    <property type="term" value="F:oxidoreductase activity"/>
    <property type="evidence" value="ECO:0007669"/>
    <property type="project" value="InterPro"/>
</dbReference>
<dbReference type="Gene3D" id="3.40.50.80">
    <property type="entry name" value="Nucleotide-binding domain of ferredoxin-NADP reductase (FNR) module"/>
    <property type="match status" value="1"/>
</dbReference>
<feature type="binding site" evidence="12">
    <location>
        <position position="227"/>
    </location>
    <ligand>
        <name>[2Fe-2S] cluster</name>
        <dbReference type="ChEBI" id="CHEBI:190135"/>
    </ligand>
</feature>
<dbReference type="GO" id="GO:0051537">
    <property type="term" value="F:2 iron, 2 sulfur cluster binding"/>
    <property type="evidence" value="ECO:0007669"/>
    <property type="project" value="UniProtKB-KW"/>
</dbReference>
<evidence type="ECO:0000256" key="4">
    <source>
        <dbReference type="ARBA" id="ARBA00022714"/>
    </source>
</evidence>
<dbReference type="InterPro" id="IPR017938">
    <property type="entry name" value="Riboflavin_synthase-like_b-brl"/>
</dbReference>
<feature type="binding site" evidence="11">
    <location>
        <begin position="70"/>
        <end position="71"/>
    </location>
    <ligand>
        <name>FAD</name>
        <dbReference type="ChEBI" id="CHEBI:57692"/>
    </ligand>
</feature>
<dbReference type="Pfam" id="PF10418">
    <property type="entry name" value="DHODB_Fe-S_bind"/>
    <property type="match status" value="1"/>
</dbReference>
<dbReference type="InterPro" id="IPR012165">
    <property type="entry name" value="Cyt_c3_hydrogenase_gsu"/>
</dbReference>
<dbReference type="PIRSF" id="PIRSF006816">
    <property type="entry name" value="Cyc3_hyd_g"/>
    <property type="match status" value="1"/>
</dbReference>
<evidence type="ECO:0000256" key="2">
    <source>
        <dbReference type="ARBA" id="ARBA00022448"/>
    </source>
</evidence>
<dbReference type="EMBL" id="VUNB01000001">
    <property type="protein sequence ID" value="MST68213.1"/>
    <property type="molecule type" value="Genomic_DNA"/>
</dbReference>
<feature type="binding site" evidence="11">
    <location>
        <begin position="63"/>
        <end position="65"/>
    </location>
    <ligand>
        <name>FAD</name>
        <dbReference type="ChEBI" id="CHEBI:57692"/>
    </ligand>
</feature>